<dbReference type="Proteomes" id="UP001374579">
    <property type="component" value="Unassembled WGS sequence"/>
</dbReference>
<dbReference type="SUPFAM" id="SSF52540">
    <property type="entry name" value="P-loop containing nucleoside triphosphate hydrolases"/>
    <property type="match status" value="1"/>
</dbReference>
<dbReference type="PANTHER" id="PTHR47968">
    <property type="entry name" value="CENTROMERE PROTEIN E"/>
    <property type="match status" value="1"/>
</dbReference>
<dbReference type="InterPro" id="IPR027417">
    <property type="entry name" value="P-loop_NTPase"/>
</dbReference>
<dbReference type="EMBL" id="JBAMIC010000012">
    <property type="protein sequence ID" value="KAK7098933.1"/>
    <property type="molecule type" value="Genomic_DNA"/>
</dbReference>
<evidence type="ECO:0000256" key="3">
    <source>
        <dbReference type="ARBA" id="ARBA00022490"/>
    </source>
</evidence>
<dbReference type="GO" id="GO:0005634">
    <property type="term" value="C:nucleus"/>
    <property type="evidence" value="ECO:0007669"/>
    <property type="project" value="UniProtKB-SubCell"/>
</dbReference>
<dbReference type="InterPro" id="IPR001752">
    <property type="entry name" value="Kinesin_motor_dom"/>
</dbReference>
<evidence type="ECO:0000256" key="8">
    <source>
        <dbReference type="ARBA" id="ARBA00023175"/>
    </source>
</evidence>
<feature type="binding site" evidence="11">
    <location>
        <begin position="113"/>
        <end position="120"/>
    </location>
    <ligand>
        <name>ATP</name>
        <dbReference type="ChEBI" id="CHEBI:30616"/>
    </ligand>
</feature>
<keyword evidence="8 11" id="KW-0505">Motor protein</keyword>
<dbReference type="GO" id="GO:0005874">
    <property type="term" value="C:microtubule"/>
    <property type="evidence" value="ECO:0007669"/>
    <property type="project" value="UniProtKB-KW"/>
</dbReference>
<dbReference type="SMART" id="SM00129">
    <property type="entry name" value="KISc"/>
    <property type="match status" value="1"/>
</dbReference>
<comment type="similarity">
    <text evidence="11">Belongs to the TRAFAC class myosin-kinesin ATPase superfamily. Kinesin family.</text>
</comment>
<feature type="domain" description="Kinesin motor" evidence="14">
    <location>
        <begin position="11"/>
        <end position="354"/>
    </location>
</feature>
<dbReference type="AlphaFoldDB" id="A0AAN9B4B9"/>
<feature type="region of interest" description="Disordered" evidence="13">
    <location>
        <begin position="1061"/>
        <end position="1130"/>
    </location>
</feature>
<evidence type="ECO:0000256" key="11">
    <source>
        <dbReference type="PROSITE-ProRule" id="PRU00283"/>
    </source>
</evidence>
<dbReference type="PROSITE" id="PS50067">
    <property type="entry name" value="KINESIN_MOTOR_2"/>
    <property type="match status" value="1"/>
</dbReference>
<dbReference type="PANTHER" id="PTHR47968:SF65">
    <property type="entry name" value="KINESIN MOTOR DOMAIN-CONTAINING PROTEIN"/>
    <property type="match status" value="1"/>
</dbReference>
<feature type="compositionally biased region" description="Polar residues" evidence="13">
    <location>
        <begin position="1061"/>
        <end position="1082"/>
    </location>
</feature>
<evidence type="ECO:0000259" key="14">
    <source>
        <dbReference type="PROSITE" id="PS50067"/>
    </source>
</evidence>
<accession>A0AAN9B4B9</accession>
<evidence type="ECO:0000256" key="4">
    <source>
        <dbReference type="ARBA" id="ARBA00022701"/>
    </source>
</evidence>
<organism evidence="15 16">
    <name type="scientific">Littorina saxatilis</name>
    <dbReference type="NCBI Taxonomy" id="31220"/>
    <lineage>
        <taxon>Eukaryota</taxon>
        <taxon>Metazoa</taxon>
        <taxon>Spiralia</taxon>
        <taxon>Lophotrochozoa</taxon>
        <taxon>Mollusca</taxon>
        <taxon>Gastropoda</taxon>
        <taxon>Caenogastropoda</taxon>
        <taxon>Littorinimorpha</taxon>
        <taxon>Littorinoidea</taxon>
        <taxon>Littorinidae</taxon>
        <taxon>Littorina</taxon>
    </lineage>
</organism>
<feature type="compositionally biased region" description="Basic residues" evidence="13">
    <location>
        <begin position="1106"/>
        <end position="1117"/>
    </location>
</feature>
<reference evidence="15 16" key="1">
    <citation type="submission" date="2024-02" db="EMBL/GenBank/DDBJ databases">
        <title>Chromosome-scale genome assembly of the rough periwinkle Littorina saxatilis.</title>
        <authorList>
            <person name="De Jode A."/>
            <person name="Faria R."/>
            <person name="Formenti G."/>
            <person name="Sims Y."/>
            <person name="Smith T.P."/>
            <person name="Tracey A."/>
            <person name="Wood J.M.D."/>
            <person name="Zagrodzka Z.B."/>
            <person name="Johannesson K."/>
            <person name="Butlin R.K."/>
            <person name="Leder E.H."/>
        </authorList>
    </citation>
    <scope>NUCLEOTIDE SEQUENCE [LARGE SCALE GENOMIC DNA]</scope>
    <source>
        <strain evidence="15">Snail1</strain>
        <tissue evidence="15">Muscle</tissue>
    </source>
</reference>
<dbReference type="GO" id="GO:0007018">
    <property type="term" value="P:microtubule-based movement"/>
    <property type="evidence" value="ECO:0007669"/>
    <property type="project" value="InterPro"/>
</dbReference>
<dbReference type="FunFam" id="3.40.850.10:FF:000027">
    <property type="entry name" value="Kinesin-like protein"/>
    <property type="match status" value="1"/>
</dbReference>
<keyword evidence="10" id="KW-0539">Nucleus</keyword>
<sequence length="1130" mass="123456">MANTSDAESGNVKVIVRVRPPNDLERNAVGRHVVEVMNENVLVFDPKEQSSPVALGRKRRHRDIRKRRQKDMTFAFDHVFGWDSTTEELFEQSTKTVIEGLIGGYNCSVFAYGATGAGKTHTMLGTESQPGVIYHTMIHLYKHIKELSEEKSCEIAVSYLEVYNEQIRDLLLPRGTLPIREDPSSGVIITGLSLHKPSTAEELLFMLQFGNKNRTQHPTDANAESSRSHAVFQVFVRQKDRTANISAEVKVGKMCLVDLAGSERATVTKNRGARLREGANINRSLLALGNVINSLADHKYKGHIPYRDSKLTRLLKDSLGGNCRTIMIAAVSPSHLSYEDTYNTLKYADRAKNIRLSMKKNVLSVDFHVSRYGKIVEELRKEITELKGKLQKCERPSVAQTLSLPADLQTLRASLQTAYNDRRALRDQQLQQETNVRDVQWRLHCKHKCLHRASQLTHTQPQTLQKIQGVVSGLQKKLRGQEVQRQTLSQRLQDNTHTLHTLQSQAAAVGTNNPLFYQVLEVSVQKQAVETELNDSRHNIHHLRRLARAQAREAMASETLISALLSVVQRQHLELLSRPGPVASEIATGYQNVCELVGQWGVSWADCDQQGEGDQEPFHINDIIDIPVLTSAGVTLDRLPLSGKHAVAAADTVNKVNAAVNCPGRVVNGQVTFPNTPSVRQPSSSSLTPATCHHAWSSSCDCDGQPPAKSARMDDSHPTSVARSSEDSGDPFDGGDSGMHKTRNVHAGHTPNPQKLWPCSEKKPGLGQVSVTHIPTACPQLSQAQSRPVSDYAQKMSKPKAVACVAVPIPDCEVPHNLNETFSMEDCIAGTDSSSCDAGNSTGVLGAPSLLSVPVIEASLSPSAKHVSSSGAYVKGLAQNVQHATADSSTAQSQLHLNSMRIPSVHVSVSPSHKTVCDSDRKLAQSTVGPGSVLLNHSACAGGCATCKTSSSEGDKENTDSCTKQSSHAKRAIIFDGVSLTPQVEGRSYADALKTPTPPRQPLGNLNYNSPLVMGRTLPTAPNQTPKSTGRSSLYLANPQAYDNMRRLKEMGMPSLMENLITGNKTAGGSSSQEGSKPSYMQPTKAHAQRVRHQTSFRDDSFQPKRVQHRSLAHSRSKSTSALAKSGWKI</sequence>
<dbReference type="GO" id="GO:0003777">
    <property type="term" value="F:microtubule motor activity"/>
    <property type="evidence" value="ECO:0007669"/>
    <property type="project" value="InterPro"/>
</dbReference>
<feature type="compositionally biased region" description="Polar residues" evidence="13">
    <location>
        <begin position="669"/>
        <end position="689"/>
    </location>
</feature>
<feature type="region of interest" description="Disordered" evidence="13">
    <location>
        <begin position="669"/>
        <end position="690"/>
    </location>
</feature>
<evidence type="ECO:0000313" key="16">
    <source>
        <dbReference type="Proteomes" id="UP001374579"/>
    </source>
</evidence>
<evidence type="ECO:0000256" key="10">
    <source>
        <dbReference type="ARBA" id="ARBA00023242"/>
    </source>
</evidence>
<dbReference type="GO" id="GO:0008017">
    <property type="term" value="F:microtubule binding"/>
    <property type="evidence" value="ECO:0007669"/>
    <property type="project" value="InterPro"/>
</dbReference>
<feature type="coiled-coil region" evidence="12">
    <location>
        <begin position="369"/>
        <end position="428"/>
    </location>
</feature>
<evidence type="ECO:0000256" key="9">
    <source>
        <dbReference type="ARBA" id="ARBA00023212"/>
    </source>
</evidence>
<evidence type="ECO:0000256" key="1">
    <source>
        <dbReference type="ARBA" id="ARBA00004123"/>
    </source>
</evidence>
<evidence type="ECO:0000256" key="5">
    <source>
        <dbReference type="ARBA" id="ARBA00022741"/>
    </source>
</evidence>
<evidence type="ECO:0000256" key="12">
    <source>
        <dbReference type="SAM" id="Coils"/>
    </source>
</evidence>
<evidence type="ECO:0000256" key="13">
    <source>
        <dbReference type="SAM" id="MobiDB-lite"/>
    </source>
</evidence>
<dbReference type="Gene3D" id="3.40.850.10">
    <property type="entry name" value="Kinesin motor domain"/>
    <property type="match status" value="1"/>
</dbReference>
<keyword evidence="5 11" id="KW-0547">Nucleotide-binding</keyword>
<evidence type="ECO:0000256" key="7">
    <source>
        <dbReference type="ARBA" id="ARBA00023054"/>
    </source>
</evidence>
<keyword evidence="4" id="KW-0493">Microtubule</keyword>
<keyword evidence="9" id="KW-0206">Cytoskeleton</keyword>
<dbReference type="Pfam" id="PF00225">
    <property type="entry name" value="Kinesin"/>
    <property type="match status" value="1"/>
</dbReference>
<dbReference type="PROSITE" id="PS00411">
    <property type="entry name" value="KINESIN_MOTOR_1"/>
    <property type="match status" value="1"/>
</dbReference>
<proteinExistence type="inferred from homology"/>
<keyword evidence="6 11" id="KW-0067">ATP-binding</keyword>
<feature type="region of interest" description="Disordered" evidence="13">
    <location>
        <begin position="703"/>
        <end position="759"/>
    </location>
</feature>
<comment type="caution">
    <text evidence="15">The sequence shown here is derived from an EMBL/GenBank/DDBJ whole genome shotgun (WGS) entry which is preliminary data.</text>
</comment>
<comment type="subcellular location">
    <subcellularLocation>
        <location evidence="2">Cytoplasm</location>
        <location evidence="2">Cytoskeleton</location>
    </subcellularLocation>
    <subcellularLocation>
        <location evidence="1">Nucleus</location>
    </subcellularLocation>
</comment>
<dbReference type="GO" id="GO:0005524">
    <property type="term" value="F:ATP binding"/>
    <property type="evidence" value="ECO:0007669"/>
    <property type="project" value="UniProtKB-UniRule"/>
</dbReference>
<evidence type="ECO:0000313" key="15">
    <source>
        <dbReference type="EMBL" id="KAK7098933.1"/>
    </source>
</evidence>
<name>A0AAN9B4B9_9CAEN</name>
<dbReference type="InterPro" id="IPR036961">
    <property type="entry name" value="Kinesin_motor_dom_sf"/>
</dbReference>
<evidence type="ECO:0000256" key="6">
    <source>
        <dbReference type="ARBA" id="ARBA00022840"/>
    </source>
</evidence>
<keyword evidence="3" id="KW-0963">Cytoplasm</keyword>
<protein>
    <recommendedName>
        <fullName evidence="14">Kinesin motor domain-containing protein</fullName>
    </recommendedName>
</protein>
<keyword evidence="7 12" id="KW-0175">Coiled coil</keyword>
<dbReference type="InterPro" id="IPR019821">
    <property type="entry name" value="Kinesin_motor_CS"/>
</dbReference>
<gene>
    <name evidence="15" type="ORF">V1264_003147</name>
</gene>
<dbReference type="PRINTS" id="PR00380">
    <property type="entry name" value="KINESINHEAVY"/>
</dbReference>
<evidence type="ECO:0000256" key="2">
    <source>
        <dbReference type="ARBA" id="ARBA00004245"/>
    </source>
</evidence>
<dbReference type="InterPro" id="IPR027640">
    <property type="entry name" value="Kinesin-like_fam"/>
</dbReference>
<dbReference type="CDD" id="cd01370">
    <property type="entry name" value="KISc_KIP3_like"/>
    <property type="match status" value="1"/>
</dbReference>
<keyword evidence="16" id="KW-1185">Reference proteome</keyword>